<dbReference type="AlphaFoldDB" id="A0A7W9A031"/>
<reference evidence="1 2" key="1">
    <citation type="submission" date="2020-08" db="EMBL/GenBank/DDBJ databases">
        <title>Sequencing the genomes of 1000 actinobacteria strains.</title>
        <authorList>
            <person name="Klenk H.-P."/>
        </authorList>
    </citation>
    <scope>NUCLEOTIDE SEQUENCE [LARGE SCALE GENOMIC DNA]</scope>
    <source>
        <strain evidence="1 2">DSM 21065</strain>
    </source>
</reference>
<proteinExistence type="predicted"/>
<sequence length="102" mass="11075">MNWWILLGMAGIVLLGYVASRLGWIDLSNKNSRRGSGASVLGIGDEIFAPSRHEAAVEMDRQTVLPAPAPLAGDRGAFDSGIYDGRIVIDVERPVANDRVRR</sequence>
<dbReference type="OrthoDB" id="4981285at2"/>
<accession>A0A7W9A031</accession>
<evidence type="ECO:0000313" key="2">
    <source>
        <dbReference type="Proteomes" id="UP000561726"/>
    </source>
</evidence>
<protein>
    <submittedName>
        <fullName evidence="1">Uncharacterized protein</fullName>
    </submittedName>
</protein>
<organism evidence="1 2">
    <name type="scientific">Cryobacterium roopkundense</name>
    <dbReference type="NCBI Taxonomy" id="1001240"/>
    <lineage>
        <taxon>Bacteria</taxon>
        <taxon>Bacillati</taxon>
        <taxon>Actinomycetota</taxon>
        <taxon>Actinomycetes</taxon>
        <taxon>Micrococcales</taxon>
        <taxon>Microbacteriaceae</taxon>
        <taxon>Cryobacterium</taxon>
    </lineage>
</organism>
<name>A0A7W9A031_9MICO</name>
<dbReference type="Proteomes" id="UP000561726">
    <property type="component" value="Unassembled WGS sequence"/>
</dbReference>
<dbReference type="RefSeq" id="WP_052542663.1">
    <property type="nucleotide sequence ID" value="NZ_JACHBQ010000001.1"/>
</dbReference>
<evidence type="ECO:0000313" key="1">
    <source>
        <dbReference type="EMBL" id="MBB5643384.1"/>
    </source>
</evidence>
<dbReference type="EMBL" id="JACHBQ010000001">
    <property type="protein sequence ID" value="MBB5643384.1"/>
    <property type="molecule type" value="Genomic_DNA"/>
</dbReference>
<gene>
    <name evidence="1" type="ORF">BJ997_003932</name>
</gene>
<comment type="caution">
    <text evidence="1">The sequence shown here is derived from an EMBL/GenBank/DDBJ whole genome shotgun (WGS) entry which is preliminary data.</text>
</comment>